<feature type="signal peptide" evidence="1">
    <location>
        <begin position="1"/>
        <end position="27"/>
    </location>
</feature>
<name>A0A2S5KP62_9PROT</name>
<organism evidence="2 3">
    <name type="scientific">Proteobacteria bacterium 228</name>
    <dbReference type="NCBI Taxonomy" id="2083153"/>
    <lineage>
        <taxon>Bacteria</taxon>
        <taxon>Pseudomonadati</taxon>
        <taxon>Pseudomonadota</taxon>
    </lineage>
</organism>
<gene>
    <name evidence="2" type="ORF">C4K68_14500</name>
</gene>
<dbReference type="EMBL" id="PRLP01000046">
    <property type="protein sequence ID" value="PPC76634.1"/>
    <property type="molecule type" value="Genomic_DNA"/>
</dbReference>
<protein>
    <recommendedName>
        <fullName evidence="4">VCBS repeat-containing protein</fullName>
    </recommendedName>
</protein>
<evidence type="ECO:0000313" key="2">
    <source>
        <dbReference type="EMBL" id="PPC76634.1"/>
    </source>
</evidence>
<dbReference type="Proteomes" id="UP000238196">
    <property type="component" value="Unassembled WGS sequence"/>
</dbReference>
<reference evidence="2 3" key="1">
    <citation type="submission" date="2018-02" db="EMBL/GenBank/DDBJ databases">
        <title>novel marine gammaproteobacteria from coastal saline agro ecosystem.</title>
        <authorList>
            <person name="Krishnan R."/>
            <person name="Ramesh Kumar N."/>
        </authorList>
    </citation>
    <scope>NUCLEOTIDE SEQUENCE [LARGE SCALE GENOMIC DNA]</scope>
    <source>
        <strain evidence="2 3">228</strain>
    </source>
</reference>
<accession>A0A2S5KP62</accession>
<feature type="chain" id="PRO_5015648056" description="VCBS repeat-containing protein" evidence="1">
    <location>
        <begin position="28"/>
        <end position="231"/>
    </location>
</feature>
<dbReference type="OrthoDB" id="6021760at2"/>
<sequence length="231" mass="25532">MVKTPQHILFTTVLISALGGTATAVSAAPIIYFNDTPDEGSLESPLAPRTSAEGLVIDDSKAQVRLVAATLTDTVREQDGVKLHFLTSTTPAALMLVDIPQLRPGTVTELLTGMNFLDNTLGFDLASHHYQLQRTAQQQDDCDSRVVLQEGNHQQVLFDVKQYLQQHPEHSCDEPSFAIYWAGDLDHDGKLDLITNFSPKYSYVPMQLWLSSAAPKGELLRQVAQYESYSQ</sequence>
<keyword evidence="1" id="KW-0732">Signal</keyword>
<proteinExistence type="predicted"/>
<comment type="caution">
    <text evidence="2">The sequence shown here is derived from an EMBL/GenBank/DDBJ whole genome shotgun (WGS) entry which is preliminary data.</text>
</comment>
<evidence type="ECO:0008006" key="4">
    <source>
        <dbReference type="Google" id="ProtNLM"/>
    </source>
</evidence>
<evidence type="ECO:0000313" key="3">
    <source>
        <dbReference type="Proteomes" id="UP000238196"/>
    </source>
</evidence>
<evidence type="ECO:0000256" key="1">
    <source>
        <dbReference type="SAM" id="SignalP"/>
    </source>
</evidence>
<dbReference type="AlphaFoldDB" id="A0A2S5KP62"/>